<organism evidence="3 4">
    <name type="scientific">Morganella morganii</name>
    <name type="common">Proteus morganii</name>
    <dbReference type="NCBI Taxonomy" id="582"/>
    <lineage>
        <taxon>Bacteria</taxon>
        <taxon>Pseudomonadati</taxon>
        <taxon>Pseudomonadota</taxon>
        <taxon>Gammaproteobacteria</taxon>
        <taxon>Enterobacterales</taxon>
        <taxon>Morganellaceae</taxon>
        <taxon>Morganella</taxon>
    </lineage>
</organism>
<dbReference type="NCBIfam" id="NF041494">
    <property type="entry name" value="MobH"/>
    <property type="match status" value="1"/>
</dbReference>
<evidence type="ECO:0000259" key="2">
    <source>
        <dbReference type="SMART" id="SM00471"/>
    </source>
</evidence>
<dbReference type="CDD" id="cd00077">
    <property type="entry name" value="HDc"/>
    <property type="match status" value="1"/>
</dbReference>
<evidence type="ECO:0000313" key="3">
    <source>
        <dbReference type="EMBL" id="MCY0790873.1"/>
    </source>
</evidence>
<dbReference type="EMBL" id="JAPNMI010000007">
    <property type="protein sequence ID" value="MCY0790873.1"/>
    <property type="molecule type" value="Genomic_DNA"/>
</dbReference>
<dbReference type="SUPFAM" id="SSF109604">
    <property type="entry name" value="HD-domain/PDEase-like"/>
    <property type="match status" value="1"/>
</dbReference>
<dbReference type="Gene3D" id="1.10.3210.40">
    <property type="match status" value="1"/>
</dbReference>
<evidence type="ECO:0000256" key="1">
    <source>
        <dbReference type="SAM" id="MobiDB-lite"/>
    </source>
</evidence>
<accession>A0A9Q4GW83</accession>
<reference evidence="3" key="1">
    <citation type="submission" date="2022-08" db="EMBL/GenBank/DDBJ databases">
        <authorList>
            <person name="Dale J.L."/>
        </authorList>
    </citation>
    <scope>NUCLEOTIDE SEQUENCE</scope>
    <source>
        <strain evidence="3">2022EL-00758</strain>
    </source>
</reference>
<gene>
    <name evidence="3" type="ORF">N0392_14390</name>
</gene>
<dbReference type="InterPro" id="IPR011119">
    <property type="entry name" value="Unchr_helicase_relaxase_TraI"/>
</dbReference>
<feature type="region of interest" description="Disordered" evidence="1">
    <location>
        <begin position="402"/>
        <end position="480"/>
    </location>
</feature>
<protein>
    <submittedName>
        <fullName evidence="3">TraI domain-containing protein</fullName>
    </submittedName>
</protein>
<dbReference type="SMART" id="SM00471">
    <property type="entry name" value="HDc"/>
    <property type="match status" value="1"/>
</dbReference>
<feature type="compositionally biased region" description="Polar residues" evidence="1">
    <location>
        <begin position="403"/>
        <end position="413"/>
    </location>
</feature>
<dbReference type="Pfam" id="PF07514">
    <property type="entry name" value="TraI_2"/>
    <property type="match status" value="1"/>
</dbReference>
<dbReference type="RefSeq" id="WP_267785649.1">
    <property type="nucleotide sequence ID" value="NZ_JAPNMI010000007.1"/>
</dbReference>
<dbReference type="AlphaFoldDB" id="A0A9Q4GW83"/>
<dbReference type="InterPro" id="IPR003607">
    <property type="entry name" value="HD/PDEase_dom"/>
</dbReference>
<feature type="region of interest" description="Disordered" evidence="1">
    <location>
        <begin position="593"/>
        <end position="637"/>
    </location>
</feature>
<feature type="compositionally biased region" description="Polar residues" evidence="1">
    <location>
        <begin position="593"/>
        <end position="610"/>
    </location>
</feature>
<proteinExistence type="predicted"/>
<sequence>MFKNLFFQTKALPELSSQLDAEIPRYPPFLKGLPAASPEDLQSTQDELIAKLRQILGFNLRDFQRLIQPCIDHLAAYVHLLPASEHHHHSGAGGLLRHSLEVAFWAAQAAEGIIFVASGTPVEKKELEPRWRVAAALGGLFHDIGKPVSDLSITDEDGRYQWNPFLETLSQWTSNNSIERYFIRWRDGRCKRHEQFSILVLNRVMTPELLAWLTQPGPEILQAMLEAIGNTDPEHVLSKLVIDADQTSVQRDLKAQRISVDDNALGVPVERYLLDAMRRLLASSQWLVNQRDARVWVRKSNQSIHLCLVWKSAAKDIIELLAKDKIPGIPRDPDTLADILIERGLATKSASNERYESLAPEVLIKDDKPIWLAMLHIVEADLLFSSNVPSSVRLFSKSEWEATHQTQTEPQSRSSEHSDLPEASSSIELSNSAESPSTKPSEQDDELCHASDVNHLQANENVPGDGCEKPNNFHDGAISNNVNQHDTEALNLPESLAWLPEASSALVMVGEQILIRYPDAIRPWCAPRKLLAELSQLDWLELDSANPTRKARTVTTKDGVQEQGLLLKVSISKGLTALIDLFNQDAESVTAIQNKEASQRPSRTETTNAQAKEPATRAERKQKPIAPNTNSCTDPKHAQRQQMVNFVKDLPILLTDGDYPDVDHSADGIRVTIKTLRQVANEHGIPAGQLLRGISASDECQFYEGETVLFTAHAKR</sequence>
<feature type="compositionally biased region" description="Low complexity" evidence="1">
    <location>
        <begin position="421"/>
        <end position="437"/>
    </location>
</feature>
<dbReference type="Proteomes" id="UP001076655">
    <property type="component" value="Unassembled WGS sequence"/>
</dbReference>
<name>A0A9Q4GW83_MORMO</name>
<evidence type="ECO:0000313" key="4">
    <source>
        <dbReference type="Proteomes" id="UP001076655"/>
    </source>
</evidence>
<feature type="domain" description="HD/PDEase" evidence="2">
    <location>
        <begin position="91"/>
        <end position="259"/>
    </location>
</feature>
<comment type="caution">
    <text evidence="3">The sequence shown here is derived from an EMBL/GenBank/DDBJ whole genome shotgun (WGS) entry which is preliminary data.</text>
</comment>